<comment type="caution">
    <text evidence="7">The sequence shown here is derived from an EMBL/GenBank/DDBJ whole genome shotgun (WGS) entry which is preliminary data.</text>
</comment>
<dbReference type="InterPro" id="IPR036412">
    <property type="entry name" value="HAD-like_sf"/>
</dbReference>
<dbReference type="GO" id="GO:0003993">
    <property type="term" value="F:acid phosphatase activity"/>
    <property type="evidence" value="ECO:0007669"/>
    <property type="project" value="InterPro"/>
</dbReference>
<evidence type="ECO:0000256" key="4">
    <source>
        <dbReference type="ARBA" id="ARBA00023180"/>
    </source>
</evidence>
<keyword evidence="8" id="KW-1185">Reference proteome</keyword>
<dbReference type="GO" id="GO:0045735">
    <property type="term" value="F:nutrient reservoir activity"/>
    <property type="evidence" value="ECO:0007669"/>
    <property type="project" value="UniProtKB-UniRule"/>
</dbReference>
<evidence type="ECO:0000313" key="7">
    <source>
        <dbReference type="EMBL" id="KAF7843416.1"/>
    </source>
</evidence>
<protein>
    <submittedName>
        <fullName evidence="7">Stem 28 kDa glycoprotein-like</fullName>
    </submittedName>
</protein>
<proteinExistence type="inferred from homology"/>
<dbReference type="Gene3D" id="3.40.50.1000">
    <property type="entry name" value="HAD superfamily/HAD-like"/>
    <property type="match status" value="1"/>
</dbReference>
<dbReference type="EMBL" id="JAAIUW010000001">
    <property type="protein sequence ID" value="KAF7843416.1"/>
    <property type="molecule type" value="Genomic_DNA"/>
</dbReference>
<keyword evidence="2 6" id="KW-0732">Signal</keyword>
<evidence type="ECO:0000256" key="6">
    <source>
        <dbReference type="SAM" id="SignalP"/>
    </source>
</evidence>
<dbReference type="InterPro" id="IPR023214">
    <property type="entry name" value="HAD_sf"/>
</dbReference>
<evidence type="ECO:0000256" key="3">
    <source>
        <dbReference type="ARBA" id="ARBA00022761"/>
    </source>
</evidence>
<dbReference type="PANTHER" id="PTHR31284:SF19">
    <property type="entry name" value="VEGETATIVE STORAGE PROTEIN 1-RELATED"/>
    <property type="match status" value="1"/>
</dbReference>
<reference evidence="7" key="1">
    <citation type="submission" date="2020-09" db="EMBL/GenBank/DDBJ databases">
        <title>Genome-Enabled Discovery of Anthraquinone Biosynthesis in Senna tora.</title>
        <authorList>
            <person name="Kang S.-H."/>
            <person name="Pandey R.P."/>
            <person name="Lee C.-M."/>
            <person name="Sim J.-S."/>
            <person name="Jeong J.-T."/>
            <person name="Choi B.-S."/>
            <person name="Jung M."/>
            <person name="Ginzburg D."/>
            <person name="Zhao K."/>
            <person name="Won S.Y."/>
            <person name="Oh T.-J."/>
            <person name="Yu Y."/>
            <person name="Kim N.-H."/>
            <person name="Lee O.R."/>
            <person name="Lee T.-H."/>
            <person name="Bashyal P."/>
            <person name="Kim T.-S."/>
            <person name="Lee W.-H."/>
            <person name="Kawkins C."/>
            <person name="Kim C.-K."/>
            <person name="Kim J.S."/>
            <person name="Ahn B.O."/>
            <person name="Rhee S.Y."/>
            <person name="Sohng J.K."/>
        </authorList>
    </citation>
    <scope>NUCLEOTIDE SEQUENCE</scope>
    <source>
        <tissue evidence="7">Leaf</tissue>
    </source>
</reference>
<dbReference type="SUPFAM" id="SSF56784">
    <property type="entry name" value="HAD-like"/>
    <property type="match status" value="1"/>
</dbReference>
<dbReference type="InterPro" id="IPR010028">
    <property type="entry name" value="Acid_phosphatase_pln"/>
</dbReference>
<dbReference type="AlphaFoldDB" id="A0A835CHK6"/>
<organism evidence="7 8">
    <name type="scientific">Senna tora</name>
    <dbReference type="NCBI Taxonomy" id="362788"/>
    <lineage>
        <taxon>Eukaryota</taxon>
        <taxon>Viridiplantae</taxon>
        <taxon>Streptophyta</taxon>
        <taxon>Embryophyta</taxon>
        <taxon>Tracheophyta</taxon>
        <taxon>Spermatophyta</taxon>
        <taxon>Magnoliopsida</taxon>
        <taxon>eudicotyledons</taxon>
        <taxon>Gunneridae</taxon>
        <taxon>Pentapetalae</taxon>
        <taxon>rosids</taxon>
        <taxon>fabids</taxon>
        <taxon>Fabales</taxon>
        <taxon>Fabaceae</taxon>
        <taxon>Caesalpinioideae</taxon>
        <taxon>Cassia clade</taxon>
        <taxon>Senna</taxon>
    </lineage>
</organism>
<keyword evidence="4" id="KW-0325">Glycoprotein</keyword>
<dbReference type="PIRSF" id="PIRSF002674">
    <property type="entry name" value="VSP"/>
    <property type="match status" value="1"/>
</dbReference>
<dbReference type="InterPro" id="IPR014403">
    <property type="entry name" value="APS1/VSP"/>
</dbReference>
<comment type="function">
    <text evidence="1 5">May function as somatic storage protein during early seedling development.</text>
</comment>
<dbReference type="Proteomes" id="UP000634136">
    <property type="component" value="Unassembled WGS sequence"/>
</dbReference>
<feature type="signal peptide" evidence="6">
    <location>
        <begin position="1"/>
        <end position="17"/>
    </location>
</feature>
<name>A0A835CHK6_9FABA</name>
<dbReference type="InterPro" id="IPR005519">
    <property type="entry name" value="Acid_phosphat_B-like"/>
</dbReference>
<dbReference type="NCBIfam" id="TIGR01675">
    <property type="entry name" value="plant-AP"/>
    <property type="match status" value="1"/>
</dbReference>
<comment type="similarity">
    <text evidence="5">Belongs to the APS1/VSP family.</text>
</comment>
<dbReference type="Pfam" id="PF03767">
    <property type="entry name" value="Acid_phosphat_B"/>
    <property type="match status" value="1"/>
</dbReference>
<accession>A0A835CHK6</accession>
<dbReference type="CDD" id="cd07535">
    <property type="entry name" value="HAD_VSP"/>
    <property type="match status" value="1"/>
</dbReference>
<keyword evidence="3 5" id="KW-0758">Storage protein</keyword>
<gene>
    <name evidence="7" type="ORF">G2W53_000321</name>
</gene>
<feature type="chain" id="PRO_5032797919" evidence="6">
    <location>
        <begin position="18"/>
        <end position="253"/>
    </location>
</feature>
<evidence type="ECO:0000256" key="1">
    <source>
        <dbReference type="ARBA" id="ARBA00002410"/>
    </source>
</evidence>
<evidence type="ECO:0000313" key="8">
    <source>
        <dbReference type="Proteomes" id="UP000634136"/>
    </source>
</evidence>
<sequence>MKAFFLTLLLVASAVSASRFDLTYPLRLRSDGSETLLEGITCSAWRYATSTNNIRDWKTVPTECEEYIKSYYETHKFQDHSKAVNREAYFYAREIPLAKDGRDVFIFDVDDTVISNLPYYREHGYGTEEYNATEFDTWLEKGEAPALPETIKLYNKLLNLGFKIVFLTERNAGHIKITQQNLRNVGYTTWHKYFYKGSKYTGLTSGQYKEQMRKQLVSAGYRIRGIIGDQWSDLVGEAVGDRTFKLPNALYYI</sequence>
<dbReference type="PANTHER" id="PTHR31284">
    <property type="entry name" value="ACID PHOSPHATASE-LIKE PROTEIN"/>
    <property type="match status" value="1"/>
</dbReference>
<dbReference type="OrthoDB" id="59415at2759"/>
<evidence type="ECO:0000256" key="5">
    <source>
        <dbReference type="PIRNR" id="PIRNR002674"/>
    </source>
</evidence>
<evidence type="ECO:0000256" key="2">
    <source>
        <dbReference type="ARBA" id="ARBA00022729"/>
    </source>
</evidence>